<evidence type="ECO:0000256" key="1">
    <source>
        <dbReference type="SAM" id="MobiDB-lite"/>
    </source>
</evidence>
<keyword evidence="2" id="KW-0732">Signal</keyword>
<dbReference type="EMBL" id="CM016560">
    <property type="protein sequence ID" value="TKV97302.1"/>
    <property type="molecule type" value="Genomic_DNA"/>
</dbReference>
<protein>
    <submittedName>
        <fullName evidence="3">Uncharacterized protein</fullName>
    </submittedName>
</protein>
<evidence type="ECO:0000313" key="3">
    <source>
        <dbReference type="EMBL" id="TKV97302.1"/>
    </source>
</evidence>
<evidence type="ECO:0000256" key="2">
    <source>
        <dbReference type="SAM" id="SignalP"/>
    </source>
</evidence>
<dbReference type="Gramene" id="TKV97302">
    <property type="protein sequence ID" value="TKV97302"/>
    <property type="gene ID" value="SEVIR_9G485125v2"/>
</dbReference>
<accession>A0A4U6TAD3</accession>
<sequence>MHHPSITLSLAALPTLPVSSASSQSPPAPGDAPGTARSDFSASAIWHATAAANCAIHHPETENKYNFLVNNHILAWKAFPLREENIYS</sequence>
<proteinExistence type="predicted"/>
<dbReference type="AlphaFoldDB" id="A0A4U6TAD3"/>
<feature type="region of interest" description="Disordered" evidence="1">
    <location>
        <begin position="17"/>
        <end position="37"/>
    </location>
</feature>
<evidence type="ECO:0000313" key="4">
    <source>
        <dbReference type="Proteomes" id="UP000298652"/>
    </source>
</evidence>
<reference evidence="3" key="1">
    <citation type="submission" date="2019-03" db="EMBL/GenBank/DDBJ databases">
        <title>WGS assembly of Setaria viridis.</title>
        <authorList>
            <person name="Huang P."/>
            <person name="Jenkins J."/>
            <person name="Grimwood J."/>
            <person name="Barry K."/>
            <person name="Healey A."/>
            <person name="Mamidi S."/>
            <person name="Sreedasyam A."/>
            <person name="Shu S."/>
            <person name="Feldman M."/>
            <person name="Wu J."/>
            <person name="Yu Y."/>
            <person name="Chen C."/>
            <person name="Johnson J."/>
            <person name="Rokhsar D."/>
            <person name="Baxter I."/>
            <person name="Schmutz J."/>
            <person name="Brutnell T."/>
            <person name="Kellogg E."/>
        </authorList>
    </citation>
    <scope>NUCLEOTIDE SEQUENCE [LARGE SCALE GENOMIC DNA]</scope>
</reference>
<keyword evidence="4" id="KW-1185">Reference proteome</keyword>
<feature type="signal peptide" evidence="2">
    <location>
        <begin position="1"/>
        <end position="21"/>
    </location>
</feature>
<name>A0A4U6TAD3_SETVI</name>
<feature type="chain" id="PRO_5020278714" evidence="2">
    <location>
        <begin position="22"/>
        <end position="88"/>
    </location>
</feature>
<gene>
    <name evidence="3" type="ORF">SEVIR_9G485125v2</name>
</gene>
<organism evidence="3 4">
    <name type="scientific">Setaria viridis</name>
    <name type="common">Green bristlegrass</name>
    <name type="synonym">Setaria italica subsp. viridis</name>
    <dbReference type="NCBI Taxonomy" id="4556"/>
    <lineage>
        <taxon>Eukaryota</taxon>
        <taxon>Viridiplantae</taxon>
        <taxon>Streptophyta</taxon>
        <taxon>Embryophyta</taxon>
        <taxon>Tracheophyta</taxon>
        <taxon>Spermatophyta</taxon>
        <taxon>Magnoliopsida</taxon>
        <taxon>Liliopsida</taxon>
        <taxon>Poales</taxon>
        <taxon>Poaceae</taxon>
        <taxon>PACMAD clade</taxon>
        <taxon>Panicoideae</taxon>
        <taxon>Panicodae</taxon>
        <taxon>Paniceae</taxon>
        <taxon>Cenchrinae</taxon>
        <taxon>Setaria</taxon>
    </lineage>
</organism>
<dbReference type="Proteomes" id="UP000298652">
    <property type="component" value="Chromosome 9"/>
</dbReference>